<reference evidence="11 12" key="1">
    <citation type="submission" date="2018-06" db="EMBL/GenBank/DDBJ databases">
        <title>Paenibacillus imtechensis sp. nov.</title>
        <authorList>
            <person name="Pinnaka A.K."/>
            <person name="Singh H."/>
            <person name="Kaur M."/>
        </authorList>
    </citation>
    <scope>NUCLEOTIDE SEQUENCE [LARGE SCALE GENOMIC DNA]</scope>
    <source>
        <strain evidence="11 12">SMB1</strain>
    </source>
</reference>
<dbReference type="OrthoDB" id="9815750at2"/>
<dbReference type="PANTHER" id="PTHR43065:SF53">
    <property type="entry name" value="SPORULATION KINASE B"/>
    <property type="match status" value="1"/>
</dbReference>
<feature type="transmembrane region" description="Helical" evidence="9">
    <location>
        <begin position="272"/>
        <end position="290"/>
    </location>
</feature>
<dbReference type="SUPFAM" id="SSF55874">
    <property type="entry name" value="ATPase domain of HSP90 chaperone/DNA topoisomerase II/histidine kinase"/>
    <property type="match status" value="1"/>
</dbReference>
<dbReference type="GO" id="GO:0000155">
    <property type="term" value="F:phosphorelay sensor kinase activity"/>
    <property type="evidence" value="ECO:0007669"/>
    <property type="project" value="InterPro"/>
</dbReference>
<feature type="transmembrane region" description="Helical" evidence="9">
    <location>
        <begin position="366"/>
        <end position="385"/>
    </location>
</feature>
<keyword evidence="9" id="KW-0812">Transmembrane</keyword>
<dbReference type="CDD" id="cd00082">
    <property type="entry name" value="HisKA"/>
    <property type="match status" value="1"/>
</dbReference>
<comment type="catalytic activity">
    <reaction evidence="1">
        <text>ATP + protein L-histidine = ADP + protein N-phospho-L-histidine.</text>
        <dbReference type="EC" id="2.7.13.3"/>
    </reaction>
</comment>
<dbReference type="SMART" id="SM00387">
    <property type="entry name" value="HATPase_c"/>
    <property type="match status" value="1"/>
</dbReference>
<evidence type="ECO:0000313" key="11">
    <source>
        <dbReference type="EMBL" id="PZD94425.1"/>
    </source>
</evidence>
<feature type="transmembrane region" description="Helical" evidence="9">
    <location>
        <begin position="337"/>
        <end position="360"/>
    </location>
</feature>
<dbReference type="EMBL" id="QKRB01000053">
    <property type="protein sequence ID" value="PZD94425.1"/>
    <property type="molecule type" value="Genomic_DNA"/>
</dbReference>
<evidence type="ECO:0000313" key="12">
    <source>
        <dbReference type="Proteomes" id="UP000249522"/>
    </source>
</evidence>
<keyword evidence="8" id="KW-0902">Two-component regulatory system</keyword>
<feature type="domain" description="Histidine kinase" evidence="10">
    <location>
        <begin position="424"/>
        <end position="628"/>
    </location>
</feature>
<dbReference type="PRINTS" id="PR00344">
    <property type="entry name" value="BCTRLSENSOR"/>
</dbReference>
<dbReference type="InterPro" id="IPR036097">
    <property type="entry name" value="HisK_dim/P_sf"/>
</dbReference>
<dbReference type="InterPro" id="IPR003594">
    <property type="entry name" value="HATPase_dom"/>
</dbReference>
<comment type="caution">
    <text evidence="11">The sequence shown here is derived from an EMBL/GenBank/DDBJ whole genome shotgun (WGS) entry which is preliminary data.</text>
</comment>
<evidence type="ECO:0000256" key="1">
    <source>
        <dbReference type="ARBA" id="ARBA00000085"/>
    </source>
</evidence>
<keyword evidence="6 11" id="KW-0418">Kinase</keyword>
<dbReference type="SMART" id="SM00388">
    <property type="entry name" value="HisKA"/>
    <property type="match status" value="1"/>
</dbReference>
<evidence type="ECO:0000256" key="9">
    <source>
        <dbReference type="SAM" id="Phobius"/>
    </source>
</evidence>
<proteinExistence type="predicted"/>
<dbReference type="InterPro" id="IPR036890">
    <property type="entry name" value="HATPase_C_sf"/>
</dbReference>
<feature type="transmembrane region" description="Helical" evidence="9">
    <location>
        <begin position="180"/>
        <end position="200"/>
    </location>
</feature>
<dbReference type="RefSeq" id="WP_111148194.1">
    <property type="nucleotide sequence ID" value="NZ_QKRB01000053.1"/>
</dbReference>
<evidence type="ECO:0000256" key="4">
    <source>
        <dbReference type="ARBA" id="ARBA00022679"/>
    </source>
</evidence>
<gene>
    <name evidence="11" type="ORF">DNH61_18675</name>
</gene>
<keyword evidence="12" id="KW-1185">Reference proteome</keyword>
<dbReference type="InterPro" id="IPR005467">
    <property type="entry name" value="His_kinase_dom"/>
</dbReference>
<feature type="transmembrane region" description="Helical" evidence="9">
    <location>
        <begin position="302"/>
        <end position="330"/>
    </location>
</feature>
<evidence type="ECO:0000256" key="3">
    <source>
        <dbReference type="ARBA" id="ARBA00022553"/>
    </source>
</evidence>
<feature type="transmembrane region" description="Helical" evidence="9">
    <location>
        <begin position="207"/>
        <end position="228"/>
    </location>
</feature>
<dbReference type="PANTHER" id="PTHR43065">
    <property type="entry name" value="SENSOR HISTIDINE KINASE"/>
    <property type="match status" value="1"/>
</dbReference>
<accession>A0A2W1LHJ1</accession>
<dbReference type="SUPFAM" id="SSF47384">
    <property type="entry name" value="Homodimeric domain of signal transducing histidine kinase"/>
    <property type="match status" value="1"/>
</dbReference>
<dbReference type="Proteomes" id="UP000249522">
    <property type="component" value="Unassembled WGS sequence"/>
</dbReference>
<protein>
    <recommendedName>
        <fullName evidence="2">histidine kinase</fullName>
        <ecNumber evidence="2">2.7.13.3</ecNumber>
    </recommendedName>
</protein>
<sequence>MPKLTGLAFLLFIVIVAALSVPSFLLTERKPPGPVVTQWQLQWITDNEPAYAPHASIESGEWILVTADHPVTVRPDGVNRAWIRFTVPPTSLERPGLLIDKLYGHDIKVYNNNRLVYESNRTFMFDNNKLLLPLDKDLGNREYLVGLTTMSDRIGIQSEIRIGDLTALSESYVKRDLPDLLLGGSVVFIASIMLVCSGFLTRRQRDIWISLCLVALSTGVLLVVYSPITYMLFGQYGHSILLLFDVSLFVLLPSVTYFFDRVFEGKYPVIRKFWMFQMGYSLFSIVFLVFNVLTEDRFYNLYYFFTVTIMGIAMILQFVLLTALALLNAVKGNKDAVILSVGIAMVAVASIADLAIFYFRSTHYELFLWKIGVICLIGTLVVLLARRIAADHDKLLAYSKELELFNHKLQRTEKMQIISELAASVAHEVRNPLQVTRGFLQLLSERTDNQNRVYMQMAIDELDRASGIITDFLTFAKPELDELVVLNVAKEIKQIEGILSPLATQLGASLVVDIPEDLLIMGNSSKFKQAFINMMKNSVEALNGKGCVQVWAYEAKDKVVVHIFDNGEGMDEQELSKLGEPYFSTKTKGTGLGLMVTFRIIEVMNGTIEFKSKKGAGTEAIVKFPAVDRSSLPDGVGA</sequence>
<dbReference type="GO" id="GO:0005524">
    <property type="term" value="F:ATP binding"/>
    <property type="evidence" value="ECO:0007669"/>
    <property type="project" value="UniProtKB-KW"/>
</dbReference>
<evidence type="ECO:0000256" key="6">
    <source>
        <dbReference type="ARBA" id="ARBA00022777"/>
    </source>
</evidence>
<dbReference type="AlphaFoldDB" id="A0A2W1LHJ1"/>
<dbReference type="Gene3D" id="3.30.565.10">
    <property type="entry name" value="Histidine kinase-like ATPase, C-terminal domain"/>
    <property type="match status" value="1"/>
</dbReference>
<dbReference type="Pfam" id="PF00512">
    <property type="entry name" value="HisKA"/>
    <property type="match status" value="1"/>
</dbReference>
<evidence type="ECO:0000256" key="8">
    <source>
        <dbReference type="ARBA" id="ARBA00023012"/>
    </source>
</evidence>
<dbReference type="InterPro" id="IPR003661">
    <property type="entry name" value="HisK_dim/P_dom"/>
</dbReference>
<keyword evidence="5" id="KW-0547">Nucleotide-binding</keyword>
<dbReference type="PROSITE" id="PS50109">
    <property type="entry name" value="HIS_KIN"/>
    <property type="match status" value="1"/>
</dbReference>
<keyword evidence="9" id="KW-1133">Transmembrane helix</keyword>
<dbReference type="InterPro" id="IPR004358">
    <property type="entry name" value="Sig_transdc_His_kin-like_C"/>
</dbReference>
<evidence type="ECO:0000256" key="2">
    <source>
        <dbReference type="ARBA" id="ARBA00012438"/>
    </source>
</evidence>
<dbReference type="EC" id="2.7.13.3" evidence="2"/>
<evidence type="ECO:0000256" key="7">
    <source>
        <dbReference type="ARBA" id="ARBA00022840"/>
    </source>
</evidence>
<keyword evidence="7" id="KW-0067">ATP-binding</keyword>
<keyword evidence="4" id="KW-0808">Transferase</keyword>
<dbReference type="Gene3D" id="1.10.287.130">
    <property type="match status" value="1"/>
</dbReference>
<keyword evidence="3" id="KW-0597">Phosphoprotein</keyword>
<organism evidence="11 12">
    <name type="scientific">Paenibacillus sambharensis</name>
    <dbReference type="NCBI Taxonomy" id="1803190"/>
    <lineage>
        <taxon>Bacteria</taxon>
        <taxon>Bacillati</taxon>
        <taxon>Bacillota</taxon>
        <taxon>Bacilli</taxon>
        <taxon>Bacillales</taxon>
        <taxon>Paenibacillaceae</taxon>
        <taxon>Paenibacillus</taxon>
    </lineage>
</organism>
<dbReference type="Pfam" id="PF02518">
    <property type="entry name" value="HATPase_c"/>
    <property type="match status" value="1"/>
</dbReference>
<feature type="transmembrane region" description="Helical" evidence="9">
    <location>
        <begin position="240"/>
        <end position="260"/>
    </location>
</feature>
<evidence type="ECO:0000256" key="5">
    <source>
        <dbReference type="ARBA" id="ARBA00022741"/>
    </source>
</evidence>
<evidence type="ECO:0000259" key="10">
    <source>
        <dbReference type="PROSITE" id="PS50109"/>
    </source>
</evidence>
<keyword evidence="9" id="KW-0472">Membrane</keyword>
<name>A0A2W1LHJ1_9BACL</name>